<evidence type="ECO:0000313" key="2">
    <source>
        <dbReference type="Proteomes" id="UP000694420"/>
    </source>
</evidence>
<proteinExistence type="predicted"/>
<sequence>MRWQKFLIGDFMHENDGNNFVCCLFASRPDNISYFSWQDEPWNWVLANTFWNLNPHFTSHQNSATFGQNFLFGKYSCQEAHLLGFAKMKKKKINISTGKPGSGGKFISW</sequence>
<protein>
    <submittedName>
        <fullName evidence="1">Uncharacterized protein</fullName>
    </submittedName>
</protein>
<reference evidence="1" key="1">
    <citation type="submission" date="2025-08" db="UniProtKB">
        <authorList>
            <consortium name="Ensembl"/>
        </authorList>
    </citation>
    <scope>IDENTIFICATION</scope>
</reference>
<reference evidence="1" key="2">
    <citation type="submission" date="2025-09" db="UniProtKB">
        <authorList>
            <consortium name="Ensembl"/>
        </authorList>
    </citation>
    <scope>IDENTIFICATION</scope>
</reference>
<dbReference type="AlphaFoldDB" id="A0A8C7E9H4"/>
<dbReference type="Ensembl" id="ENSNPET00000003839.1">
    <property type="protein sequence ID" value="ENSNPEP00000003759.1"/>
    <property type="gene ID" value="ENSNPEG00000002878.1"/>
</dbReference>
<organism evidence="1 2">
    <name type="scientific">Nothoprocta perdicaria</name>
    <name type="common">Chilean tinamou</name>
    <name type="synonym">Crypturus perdicarius</name>
    <dbReference type="NCBI Taxonomy" id="30464"/>
    <lineage>
        <taxon>Eukaryota</taxon>
        <taxon>Metazoa</taxon>
        <taxon>Chordata</taxon>
        <taxon>Craniata</taxon>
        <taxon>Vertebrata</taxon>
        <taxon>Euteleostomi</taxon>
        <taxon>Archelosauria</taxon>
        <taxon>Archosauria</taxon>
        <taxon>Dinosauria</taxon>
        <taxon>Saurischia</taxon>
        <taxon>Theropoda</taxon>
        <taxon>Coelurosauria</taxon>
        <taxon>Aves</taxon>
        <taxon>Palaeognathae</taxon>
        <taxon>Tinamiformes</taxon>
        <taxon>Tinamidae</taxon>
        <taxon>Nothoprocta</taxon>
    </lineage>
</organism>
<dbReference type="Proteomes" id="UP000694420">
    <property type="component" value="Unplaced"/>
</dbReference>
<keyword evidence="2" id="KW-1185">Reference proteome</keyword>
<name>A0A8C7E9H4_NOTPE</name>
<evidence type="ECO:0000313" key="1">
    <source>
        <dbReference type="Ensembl" id="ENSNPEP00000003759.1"/>
    </source>
</evidence>
<accession>A0A8C7E9H4</accession>